<dbReference type="EMBL" id="OU895877">
    <property type="protein sequence ID" value="CAG9797885.1"/>
    <property type="molecule type" value="Genomic_DNA"/>
</dbReference>
<feature type="transmembrane region" description="Helical" evidence="14">
    <location>
        <begin position="6"/>
        <end position="26"/>
    </location>
</feature>
<gene>
    <name evidence="16" type="ORF">CHIRRI_LOCUS871</name>
</gene>
<evidence type="ECO:0000313" key="17">
    <source>
        <dbReference type="Proteomes" id="UP001153620"/>
    </source>
</evidence>
<evidence type="ECO:0000313" key="16">
    <source>
        <dbReference type="EMBL" id="CAG9797885.1"/>
    </source>
</evidence>
<dbReference type="GO" id="GO:0005506">
    <property type="term" value="F:iron ion binding"/>
    <property type="evidence" value="ECO:0007669"/>
    <property type="project" value="TreeGrafter"/>
</dbReference>
<dbReference type="Proteomes" id="UP001153620">
    <property type="component" value="Chromosome 1"/>
</dbReference>
<keyword evidence="3 13" id="KW-0444">Lipid biosynthesis</keyword>
<evidence type="ECO:0000256" key="13">
    <source>
        <dbReference type="RuleBase" id="RU000581"/>
    </source>
</evidence>
<dbReference type="PANTHER" id="PTHR11351:SF31">
    <property type="entry name" value="DESATURASE 1, ISOFORM A-RELATED"/>
    <property type="match status" value="1"/>
</dbReference>
<evidence type="ECO:0000256" key="11">
    <source>
        <dbReference type="ARBA" id="ARBA00023136"/>
    </source>
</evidence>
<comment type="domain">
    <text evidence="13">The histidine box domains are involved in binding the catalytic metal ions.</text>
</comment>
<evidence type="ECO:0000256" key="9">
    <source>
        <dbReference type="ARBA" id="ARBA00023004"/>
    </source>
</evidence>
<evidence type="ECO:0000256" key="1">
    <source>
        <dbReference type="ARBA" id="ARBA00004141"/>
    </source>
</evidence>
<evidence type="ECO:0000256" key="12">
    <source>
        <dbReference type="ARBA" id="ARBA00023160"/>
    </source>
</evidence>
<reference evidence="16" key="1">
    <citation type="submission" date="2022-01" db="EMBL/GenBank/DDBJ databases">
        <authorList>
            <person name="King R."/>
        </authorList>
    </citation>
    <scope>NUCLEOTIDE SEQUENCE</scope>
</reference>
<protein>
    <recommendedName>
        <fullName evidence="15">Fatty acid desaturase domain-containing protein</fullName>
    </recommendedName>
</protein>
<keyword evidence="9" id="KW-0408">Iron</keyword>
<feature type="domain" description="Fatty acid desaturase" evidence="15">
    <location>
        <begin position="16"/>
        <end position="205"/>
    </location>
</feature>
<organism evidence="16 17">
    <name type="scientific">Chironomus riparius</name>
    <dbReference type="NCBI Taxonomy" id="315576"/>
    <lineage>
        <taxon>Eukaryota</taxon>
        <taxon>Metazoa</taxon>
        <taxon>Ecdysozoa</taxon>
        <taxon>Arthropoda</taxon>
        <taxon>Hexapoda</taxon>
        <taxon>Insecta</taxon>
        <taxon>Pterygota</taxon>
        <taxon>Neoptera</taxon>
        <taxon>Endopterygota</taxon>
        <taxon>Diptera</taxon>
        <taxon>Nematocera</taxon>
        <taxon>Chironomoidea</taxon>
        <taxon>Chironomidae</taxon>
        <taxon>Chironominae</taxon>
        <taxon>Chironomus</taxon>
    </lineage>
</organism>
<keyword evidence="17" id="KW-1185">Reference proteome</keyword>
<evidence type="ECO:0000256" key="3">
    <source>
        <dbReference type="ARBA" id="ARBA00022516"/>
    </source>
</evidence>
<comment type="subcellular location">
    <subcellularLocation>
        <location evidence="1">Membrane</location>
        <topology evidence="1">Multi-pass membrane protein</topology>
    </subcellularLocation>
</comment>
<dbReference type="PROSITE" id="PS00476">
    <property type="entry name" value="FATTY_ACID_DESATUR_1"/>
    <property type="match status" value="1"/>
</dbReference>
<keyword evidence="11 14" id="KW-0472">Membrane</keyword>
<keyword evidence="12 13" id="KW-0275">Fatty acid biosynthesis</keyword>
<dbReference type="AlphaFoldDB" id="A0A9N9RJB4"/>
<keyword evidence="7 14" id="KW-1133">Transmembrane helix</keyword>
<dbReference type="GO" id="GO:0004768">
    <property type="term" value="F:stearoyl-CoA 9-desaturase activity"/>
    <property type="evidence" value="ECO:0007669"/>
    <property type="project" value="TreeGrafter"/>
</dbReference>
<keyword evidence="8 13" id="KW-0560">Oxidoreductase</keyword>
<dbReference type="CDD" id="cd03505">
    <property type="entry name" value="Delta9-FADS-like"/>
    <property type="match status" value="1"/>
</dbReference>
<keyword evidence="4 13" id="KW-0812">Transmembrane</keyword>
<keyword evidence="5" id="KW-0479">Metal-binding</keyword>
<feature type="transmembrane region" description="Helical" evidence="14">
    <location>
        <begin position="118"/>
        <end position="139"/>
    </location>
</feature>
<dbReference type="OrthoDB" id="10260134at2759"/>
<dbReference type="PRINTS" id="PR00075">
    <property type="entry name" value="FACDDSATRASE"/>
</dbReference>
<evidence type="ECO:0000256" key="10">
    <source>
        <dbReference type="ARBA" id="ARBA00023098"/>
    </source>
</evidence>
<evidence type="ECO:0000256" key="14">
    <source>
        <dbReference type="SAM" id="Phobius"/>
    </source>
</evidence>
<comment type="cofactor">
    <cofactor evidence="13">
        <name>Fe(2+)</name>
        <dbReference type="ChEBI" id="CHEBI:29033"/>
    </cofactor>
</comment>
<evidence type="ECO:0000256" key="7">
    <source>
        <dbReference type="ARBA" id="ARBA00022989"/>
    </source>
</evidence>
<proteinExistence type="inferred from homology"/>
<dbReference type="GO" id="GO:0005789">
    <property type="term" value="C:endoplasmic reticulum membrane"/>
    <property type="evidence" value="ECO:0007669"/>
    <property type="project" value="TreeGrafter"/>
</dbReference>
<reference evidence="16" key="2">
    <citation type="submission" date="2022-10" db="EMBL/GenBank/DDBJ databases">
        <authorList>
            <consortium name="ENA_rothamsted_submissions"/>
            <consortium name="culmorum"/>
            <person name="King R."/>
        </authorList>
    </citation>
    <scope>NUCLEOTIDE SEQUENCE</scope>
</reference>
<evidence type="ECO:0000256" key="2">
    <source>
        <dbReference type="ARBA" id="ARBA00009295"/>
    </source>
</evidence>
<keyword evidence="10" id="KW-0443">Lipid metabolism</keyword>
<evidence type="ECO:0000259" key="15">
    <source>
        <dbReference type="Pfam" id="PF00487"/>
    </source>
</evidence>
<dbReference type="InterPro" id="IPR005804">
    <property type="entry name" value="FA_desaturase_dom"/>
</dbReference>
<name>A0A9N9RJB4_9DIPT</name>
<dbReference type="Pfam" id="PF00487">
    <property type="entry name" value="FA_desaturase"/>
    <property type="match status" value="1"/>
</dbReference>
<comment type="similarity">
    <text evidence="2 13">Belongs to the fatty acid desaturase type 1 family.</text>
</comment>
<dbReference type="PANTHER" id="PTHR11351">
    <property type="entry name" value="ACYL-COA DESATURASE"/>
    <property type="match status" value="1"/>
</dbReference>
<keyword evidence="6" id="KW-0276">Fatty acid metabolism</keyword>
<dbReference type="GO" id="GO:0006636">
    <property type="term" value="P:unsaturated fatty acid biosynthetic process"/>
    <property type="evidence" value="ECO:0007669"/>
    <property type="project" value="TreeGrafter"/>
</dbReference>
<dbReference type="InterPro" id="IPR001522">
    <property type="entry name" value="FADS-1_CS"/>
</dbReference>
<evidence type="ECO:0000256" key="6">
    <source>
        <dbReference type="ARBA" id="ARBA00022832"/>
    </source>
</evidence>
<evidence type="ECO:0000256" key="5">
    <source>
        <dbReference type="ARBA" id="ARBA00022723"/>
    </source>
</evidence>
<sequence length="304" mass="36085">METDVIYHVFMIGGIGLGPGAHRYFSHRSFKATRPFKLFLMFCQTIAGQYTVLFWCQVHRVHHKYADTEKDPTNINRGFMFAHLYWAFRFSPECKAALETVDVSDLKLDKDVMFQYRYFPIFSFLLCILYPTIVPYLLWNETLWISFWANMFRWLLNYNQMSFANSLMHMYGKKPYDKNVSAAEYLFCILYTYGEGYHNYHHVFPWDYKAAEFGDFTHFNISTIMLDVCARFGLVYDRKVVSKNMIERRKARTGDGSNWLTSNEILKNPIWGYGDIDMDVDDKIDFHGYLFDQNNNIIDKKNES</sequence>
<evidence type="ECO:0000256" key="4">
    <source>
        <dbReference type="ARBA" id="ARBA00022692"/>
    </source>
</evidence>
<evidence type="ECO:0000256" key="8">
    <source>
        <dbReference type="ARBA" id="ARBA00023002"/>
    </source>
</evidence>
<dbReference type="InterPro" id="IPR015876">
    <property type="entry name" value="Acyl-CoA_DS"/>
</dbReference>
<accession>A0A9N9RJB4</accession>